<name>A0ABZ2L3H2_9BACT</name>
<dbReference type="EMBL" id="CP089983">
    <property type="protein sequence ID" value="WXB03192.1"/>
    <property type="molecule type" value="Genomic_DNA"/>
</dbReference>
<keyword evidence="3" id="KW-1185">Reference proteome</keyword>
<dbReference type="PANTHER" id="PTHR22617:SF23">
    <property type="entry name" value="CHEMOTAXIS PROTEIN CHEW"/>
    <property type="match status" value="1"/>
</dbReference>
<dbReference type="Gene3D" id="2.40.50.180">
    <property type="entry name" value="CheA-289, Domain 4"/>
    <property type="match status" value="1"/>
</dbReference>
<evidence type="ECO:0000313" key="2">
    <source>
        <dbReference type="EMBL" id="WXB03192.1"/>
    </source>
</evidence>
<dbReference type="SUPFAM" id="SSF50341">
    <property type="entry name" value="CheW-like"/>
    <property type="match status" value="1"/>
</dbReference>
<protein>
    <submittedName>
        <fullName evidence="2">Chemotaxis protein CheW</fullName>
    </submittedName>
</protein>
<dbReference type="InterPro" id="IPR002545">
    <property type="entry name" value="CheW-lke_dom"/>
</dbReference>
<evidence type="ECO:0000313" key="3">
    <source>
        <dbReference type="Proteomes" id="UP001374803"/>
    </source>
</evidence>
<dbReference type="RefSeq" id="WP_394832819.1">
    <property type="nucleotide sequence ID" value="NZ_CP089929.1"/>
</dbReference>
<gene>
    <name evidence="2" type="ORF">LVJ94_40595</name>
</gene>
<dbReference type="SMART" id="SM00260">
    <property type="entry name" value="CheW"/>
    <property type="match status" value="1"/>
</dbReference>
<feature type="domain" description="CheW-like" evidence="1">
    <location>
        <begin position="13"/>
        <end position="169"/>
    </location>
</feature>
<dbReference type="InterPro" id="IPR039315">
    <property type="entry name" value="CheW"/>
</dbReference>
<dbReference type="PANTHER" id="PTHR22617">
    <property type="entry name" value="CHEMOTAXIS SENSOR HISTIDINE KINASE-RELATED"/>
    <property type="match status" value="1"/>
</dbReference>
<dbReference type="PROSITE" id="PS50851">
    <property type="entry name" value="CHEW"/>
    <property type="match status" value="1"/>
</dbReference>
<dbReference type="Gene3D" id="2.30.30.40">
    <property type="entry name" value="SH3 Domains"/>
    <property type="match status" value="1"/>
</dbReference>
<dbReference type="InterPro" id="IPR036061">
    <property type="entry name" value="CheW-like_dom_sf"/>
</dbReference>
<proteinExistence type="predicted"/>
<dbReference type="Proteomes" id="UP001374803">
    <property type="component" value="Chromosome"/>
</dbReference>
<accession>A0ABZ2L3H2</accession>
<sequence length="186" mass="19542">MAQSLSRPRHDPLKNLVAFVIGDVNYAFSIDCVREIVNPLPVIELPSSPSAVAGVADYRGDVVPVIDLRVRFGLPPVTVTRRTKWILVEVGSVQVPRAHLSPSVMPGSRLVAVIVDGVTDVFGTGGAELRPAPPLGAGDDVRGIAGVTYFADLMVFVLDPTRFAGITDALMEGAGVAYALPGEAPS</sequence>
<organism evidence="2 3">
    <name type="scientific">Pendulispora rubella</name>
    <dbReference type="NCBI Taxonomy" id="2741070"/>
    <lineage>
        <taxon>Bacteria</taxon>
        <taxon>Pseudomonadati</taxon>
        <taxon>Myxococcota</taxon>
        <taxon>Myxococcia</taxon>
        <taxon>Myxococcales</taxon>
        <taxon>Sorangiineae</taxon>
        <taxon>Pendulisporaceae</taxon>
        <taxon>Pendulispora</taxon>
    </lineage>
</organism>
<dbReference type="Pfam" id="PF01584">
    <property type="entry name" value="CheW"/>
    <property type="match status" value="1"/>
</dbReference>
<evidence type="ECO:0000259" key="1">
    <source>
        <dbReference type="PROSITE" id="PS50851"/>
    </source>
</evidence>
<reference evidence="2" key="1">
    <citation type="submission" date="2021-12" db="EMBL/GenBank/DDBJ databases">
        <title>Discovery of the Pendulisporaceae a myxobacterial family with distinct sporulation behavior and unique specialized metabolism.</title>
        <authorList>
            <person name="Garcia R."/>
            <person name="Popoff A."/>
            <person name="Bader C.D."/>
            <person name="Loehr J."/>
            <person name="Walesch S."/>
            <person name="Walt C."/>
            <person name="Boldt J."/>
            <person name="Bunk B."/>
            <person name="Haeckl F.J.F.P.J."/>
            <person name="Gunesch A.P."/>
            <person name="Birkelbach J."/>
            <person name="Nuebel U."/>
            <person name="Pietschmann T."/>
            <person name="Bach T."/>
            <person name="Mueller R."/>
        </authorList>
    </citation>
    <scope>NUCLEOTIDE SEQUENCE</scope>
    <source>
        <strain evidence="2">MSr11367</strain>
    </source>
</reference>